<dbReference type="SUPFAM" id="SSF52540">
    <property type="entry name" value="P-loop containing nucleoside triphosphate hydrolases"/>
    <property type="match status" value="1"/>
</dbReference>
<dbReference type="GO" id="GO:0016787">
    <property type="term" value="F:hydrolase activity"/>
    <property type="evidence" value="ECO:0007669"/>
    <property type="project" value="UniProtKB-KW"/>
</dbReference>
<reference evidence="5 6" key="1">
    <citation type="submission" date="2013-09" db="EMBL/GenBank/DDBJ databases">
        <title>High correlation between genotypes and phenotypes of environmental bacteria Comamonas testosteroni strains.</title>
        <authorList>
            <person name="Liu L."/>
            <person name="Zhu W."/>
            <person name="Xia X."/>
            <person name="Xu B."/>
            <person name="Luo M."/>
            <person name="Wang G."/>
        </authorList>
    </citation>
    <scope>NUCLEOTIDE SEQUENCE [LARGE SCALE GENOMIC DNA]</scope>
    <source>
        <strain evidence="5 6">DF2</strain>
    </source>
</reference>
<dbReference type="EMBL" id="AWTP01000067">
    <property type="protein sequence ID" value="KGH17069.1"/>
    <property type="molecule type" value="Genomic_DNA"/>
</dbReference>
<evidence type="ECO:0000256" key="2">
    <source>
        <dbReference type="ARBA" id="ARBA00022801"/>
    </source>
</evidence>
<evidence type="ECO:0000313" key="6">
    <source>
        <dbReference type="Proteomes" id="UP000029549"/>
    </source>
</evidence>
<organism evidence="5 6">
    <name type="scientific">Comamonas thiooxydans</name>
    <dbReference type="NCBI Taxonomy" id="363952"/>
    <lineage>
        <taxon>Bacteria</taxon>
        <taxon>Pseudomonadati</taxon>
        <taxon>Pseudomonadota</taxon>
        <taxon>Betaproteobacteria</taxon>
        <taxon>Burkholderiales</taxon>
        <taxon>Comamonadaceae</taxon>
        <taxon>Comamonas</taxon>
    </lineage>
</organism>
<feature type="domain" description="SF3 helicase" evidence="4">
    <location>
        <begin position="468"/>
        <end position="628"/>
    </location>
</feature>
<name>A0A0E3C468_9BURK</name>
<dbReference type="Pfam" id="PF22763">
    <property type="entry name" value="NrS1-1_pol-like_HBD"/>
    <property type="match status" value="1"/>
</dbReference>
<keyword evidence="6" id="KW-1185">Reference proteome</keyword>
<sequence>MPIPIPPALQGFTAFNQWLNYRLTPQPGGKLKKEAVGRGGYRVSPVDPAEWMTYDDAAATGLPLAFCFSENDPFFFLDIDNALVSHDRWSDRALQLLRDLPGVAVEISSSGRGLHLFGVMVSRLDHSNRRDDLGLEFYTRDRFVALTGNMLTPDGSVFHAPPELPALVAEYFPPSAHTAATDWTNGPCDGWAGPTDDDELVRRASRHVSASAAFAGRATFADLWAGNAEALAHAFPSSTSPYDGSSADAALCAHLAFWTGKDCERMARLLRASGLARDKHDRQDYIERTILRACGLVTDVLRDKPLLVIDPAARTEGYAFGSDDYLAALFVSAASNRFRWSDQLGWMYKRAHHWEPDRAAAYRAMTEICKQVAKAEEAHKLRPRLGANKTKNDALAAASNSFELHTPLDRWDSADMLICTPAGVYDLEAGALVEGEHLFTTVTAVAPSSMPTPIWDKFLHDVFDGDAEMIAFIHRLCGYLITGSVEEQKLFFFYGSTGGNGKSVLMDTLRDILSGYACRLPTDALMASFNERHPTSLASLRGKRLATSSEADAKKSWNEPLLKELTGEATLTARKMRQDDFEFRQTQKHVIMGNSRPKLRGEDGGIARRFVLVEFTQTFTGARRDNSLRQKLKAEYPGILSWLIDGAKIWRADGLRIPAEVQDSSSQYLDEQNDIKRWIDEKCAVLAGHSELGAMLLNSFRVFKSAAGEEAPSEKEFYERLRSAGYKSDRSNKGTIFKGLQLI</sequence>
<gene>
    <name evidence="5" type="ORF">P608_05860</name>
</gene>
<proteinExistence type="predicted"/>
<dbReference type="Proteomes" id="UP000029549">
    <property type="component" value="Unassembled WGS sequence"/>
</dbReference>
<comment type="caution">
    <text evidence="5">The sequence shown here is derived from an EMBL/GenBank/DDBJ whole genome shotgun (WGS) entry which is preliminary data.</text>
</comment>
<accession>A0A0E3C468</accession>
<evidence type="ECO:0000256" key="1">
    <source>
        <dbReference type="ARBA" id="ARBA00022741"/>
    </source>
</evidence>
<evidence type="ECO:0000256" key="3">
    <source>
        <dbReference type="ARBA" id="ARBA00022840"/>
    </source>
</evidence>
<dbReference type="InterPro" id="IPR045455">
    <property type="entry name" value="NrS-1_pol-like_helicase"/>
</dbReference>
<dbReference type="Pfam" id="PF19263">
    <property type="entry name" value="DUF5906"/>
    <property type="match status" value="1"/>
</dbReference>
<dbReference type="NCBIfam" id="TIGR01613">
    <property type="entry name" value="primase_Cterm"/>
    <property type="match status" value="1"/>
</dbReference>
<dbReference type="SMART" id="SM00885">
    <property type="entry name" value="D5_N"/>
    <property type="match status" value="1"/>
</dbReference>
<dbReference type="PROSITE" id="PS51206">
    <property type="entry name" value="SF3_HELICASE_1"/>
    <property type="match status" value="1"/>
</dbReference>
<dbReference type="InterPro" id="IPR006500">
    <property type="entry name" value="Helicase_put_C_phage/plasmid"/>
</dbReference>
<keyword evidence="3" id="KW-0067">ATP-binding</keyword>
<dbReference type="InterPro" id="IPR014015">
    <property type="entry name" value="Helicase_SF3_DNA-vir"/>
</dbReference>
<dbReference type="AlphaFoldDB" id="A0A0E3C468"/>
<keyword evidence="2" id="KW-0378">Hydrolase</keyword>
<dbReference type="Pfam" id="PF08706">
    <property type="entry name" value="D5_N"/>
    <property type="match status" value="1"/>
</dbReference>
<dbReference type="InterPro" id="IPR014818">
    <property type="entry name" value="Phage/plasmid_primase_P4_C"/>
</dbReference>
<evidence type="ECO:0000259" key="4">
    <source>
        <dbReference type="PROSITE" id="PS51206"/>
    </source>
</evidence>
<protein>
    <recommendedName>
        <fullName evidence="4">SF3 helicase domain-containing protein</fullName>
    </recommendedName>
</protein>
<dbReference type="InterPro" id="IPR027417">
    <property type="entry name" value="P-loop_NTPase"/>
</dbReference>
<evidence type="ECO:0000313" key="5">
    <source>
        <dbReference type="EMBL" id="KGH17069.1"/>
    </source>
</evidence>
<keyword evidence="1" id="KW-0547">Nucleotide-binding</keyword>
<dbReference type="Gene3D" id="3.40.50.300">
    <property type="entry name" value="P-loop containing nucleotide triphosphate hydrolases"/>
    <property type="match status" value="1"/>
</dbReference>
<dbReference type="PANTHER" id="PTHR35372">
    <property type="entry name" value="ATP BINDING PROTEIN-RELATED"/>
    <property type="match status" value="1"/>
</dbReference>
<dbReference type="InterPro" id="IPR054468">
    <property type="entry name" value="NrSPol-like_HBD"/>
</dbReference>
<dbReference type="PANTHER" id="PTHR35372:SF2">
    <property type="entry name" value="SF3 HELICASE DOMAIN-CONTAINING PROTEIN"/>
    <property type="match status" value="1"/>
</dbReference>
<dbReference type="GO" id="GO:0005524">
    <property type="term" value="F:ATP binding"/>
    <property type="evidence" value="ECO:0007669"/>
    <property type="project" value="UniProtKB-KW"/>
</dbReference>
<dbReference type="InterPro" id="IPR051620">
    <property type="entry name" value="ORF904-like_C"/>
</dbReference>